<evidence type="ECO:0008006" key="4">
    <source>
        <dbReference type="Google" id="ProtNLM"/>
    </source>
</evidence>
<proteinExistence type="predicted"/>
<dbReference type="Gene3D" id="3.10.450.50">
    <property type="match status" value="1"/>
</dbReference>
<accession>A0A2S9GZL3</accession>
<evidence type="ECO:0000313" key="3">
    <source>
        <dbReference type="Proteomes" id="UP000237839"/>
    </source>
</evidence>
<dbReference type="EMBL" id="PUGF01000009">
    <property type="protein sequence ID" value="PRC93175.1"/>
    <property type="molecule type" value="Genomic_DNA"/>
</dbReference>
<dbReference type="Proteomes" id="UP000237839">
    <property type="component" value="Unassembled WGS sequence"/>
</dbReference>
<feature type="chain" id="PRO_5015641219" description="DUF4440 domain-containing protein" evidence="1">
    <location>
        <begin position="21"/>
        <end position="174"/>
    </location>
</feature>
<reference evidence="2 3" key="1">
    <citation type="submission" date="2018-02" db="EMBL/GenBank/DDBJ databases">
        <title>Solimicrobium silvestre gen. nov., sp. nov., isolated from alpine forest soil.</title>
        <authorList>
            <person name="Margesin R."/>
            <person name="Albuquerque L."/>
            <person name="Zhang D.-C."/>
            <person name="Froufe H.J.C."/>
            <person name="Severino R."/>
            <person name="Roxo I."/>
            <person name="Egas C."/>
            <person name="Da Costa M.S."/>
        </authorList>
    </citation>
    <scope>NUCLEOTIDE SEQUENCE [LARGE SCALE GENOMIC DNA]</scope>
    <source>
        <strain evidence="2 3">S20-91</strain>
    </source>
</reference>
<dbReference type="RefSeq" id="WP_105531904.1">
    <property type="nucleotide sequence ID" value="NZ_PUGF01000009.1"/>
</dbReference>
<evidence type="ECO:0000256" key="1">
    <source>
        <dbReference type="SAM" id="SignalP"/>
    </source>
</evidence>
<gene>
    <name evidence="2" type="ORF">S2091_2261</name>
</gene>
<comment type="caution">
    <text evidence="2">The sequence shown here is derived from an EMBL/GenBank/DDBJ whole genome shotgun (WGS) entry which is preliminary data.</text>
</comment>
<dbReference type="AlphaFoldDB" id="A0A2S9GZL3"/>
<name>A0A2S9GZL3_9BURK</name>
<sequence>MKFLVSVLACVLFQSGSANAATPSYLENHATSSEDFSSITKLIGDFGTAIKTKNPKLLSTLVLNNKVLFMSPWPVEDIKEAQNGWDTTFDGTYPDGYSTFVKLLKTEKSPIEEKFYNVKITQDDNLAWVMSDFEFMKEGVTLNHGVKVWQLMKSVDGNWKILSVVWSSKGKPSQ</sequence>
<keyword evidence="1" id="KW-0732">Signal</keyword>
<evidence type="ECO:0000313" key="2">
    <source>
        <dbReference type="EMBL" id="PRC93175.1"/>
    </source>
</evidence>
<organism evidence="2 3">
    <name type="scientific">Solimicrobium silvestre</name>
    <dbReference type="NCBI Taxonomy" id="2099400"/>
    <lineage>
        <taxon>Bacteria</taxon>
        <taxon>Pseudomonadati</taxon>
        <taxon>Pseudomonadota</taxon>
        <taxon>Betaproteobacteria</taxon>
        <taxon>Burkholderiales</taxon>
        <taxon>Oxalobacteraceae</taxon>
        <taxon>Solimicrobium</taxon>
    </lineage>
</organism>
<dbReference type="OrthoDB" id="118519at2"/>
<dbReference type="InterPro" id="IPR032710">
    <property type="entry name" value="NTF2-like_dom_sf"/>
</dbReference>
<keyword evidence="3" id="KW-1185">Reference proteome</keyword>
<protein>
    <recommendedName>
        <fullName evidence="4">DUF4440 domain-containing protein</fullName>
    </recommendedName>
</protein>
<feature type="signal peptide" evidence="1">
    <location>
        <begin position="1"/>
        <end position="20"/>
    </location>
</feature>
<dbReference type="SUPFAM" id="SSF54427">
    <property type="entry name" value="NTF2-like"/>
    <property type="match status" value="1"/>
</dbReference>